<feature type="transmembrane region" description="Helical" evidence="1">
    <location>
        <begin position="30"/>
        <end position="55"/>
    </location>
</feature>
<dbReference type="Proteomes" id="UP000230214">
    <property type="component" value="Unassembled WGS sequence"/>
</dbReference>
<gene>
    <name evidence="2" type="ORF">COV24_01280</name>
</gene>
<keyword evidence="1" id="KW-1133">Transmembrane helix</keyword>
<name>A0A2H0RAW8_UNCKA</name>
<dbReference type="EMBL" id="PCXU01000013">
    <property type="protein sequence ID" value="PIR43671.1"/>
    <property type="molecule type" value="Genomic_DNA"/>
</dbReference>
<organism evidence="2 3">
    <name type="scientific">candidate division WWE3 bacterium CG10_big_fil_rev_8_21_14_0_10_32_10</name>
    <dbReference type="NCBI Taxonomy" id="1975090"/>
    <lineage>
        <taxon>Bacteria</taxon>
        <taxon>Katanobacteria</taxon>
    </lineage>
</organism>
<dbReference type="AlphaFoldDB" id="A0A2H0RAW8"/>
<evidence type="ECO:0000256" key="1">
    <source>
        <dbReference type="SAM" id="Phobius"/>
    </source>
</evidence>
<proteinExistence type="predicted"/>
<accession>A0A2H0RAW8</accession>
<keyword evidence="1" id="KW-0472">Membrane</keyword>
<sequence length="410" mass="46112">MEKNTNPVSSSWNANMQVPLPNKISKKVKWGIVIFITIFLIVVSSVGFMFILNYLKNIRPVPNDVPTQVPPVPSVTPTPAQIVNTTADWKSFVNMDFGVEFKYPSHWDTLTKENFIYIGNPSLIEKYKNIIAGRGDYDPSMTSYIEVISFSGEWPPATLSRLDAEDVSFWDETLEDFTYGNVSGLKLTRTAKDYGDAKSPYFPGYKEVKYYVKKDSKNYIVIVDDNLNEPFTMEQFLATFQLTNNSGTQDVSDWKNYTSDSYGFSFNYPNTSVLSSSSNEYESVVYMGDYQKSTGRTQTELFDGYKFSVAIQDINEKTLEEYAGEIYDQDKSSTYNQGCAFSDLSNVTYGGVSSLTFSATCEGQNSRTYIALSNDSLYVINGFAVGSDPILDGYKNEINGILSTFIFETP</sequence>
<reference evidence="2 3" key="1">
    <citation type="submission" date="2017-09" db="EMBL/GenBank/DDBJ databases">
        <title>Depth-based differentiation of microbial function through sediment-hosted aquifers and enrichment of novel symbionts in the deep terrestrial subsurface.</title>
        <authorList>
            <person name="Probst A.J."/>
            <person name="Ladd B."/>
            <person name="Jarett J.K."/>
            <person name="Geller-Mcgrath D.E."/>
            <person name="Sieber C.M."/>
            <person name="Emerson J.B."/>
            <person name="Anantharaman K."/>
            <person name="Thomas B.C."/>
            <person name="Malmstrom R."/>
            <person name="Stieglmeier M."/>
            <person name="Klingl A."/>
            <person name="Woyke T."/>
            <person name="Ryan C.M."/>
            <person name="Banfield J.F."/>
        </authorList>
    </citation>
    <scope>NUCLEOTIDE SEQUENCE [LARGE SCALE GENOMIC DNA]</scope>
    <source>
        <strain evidence="2">CG10_big_fil_rev_8_21_14_0_10_32_10</strain>
    </source>
</reference>
<protein>
    <submittedName>
        <fullName evidence="2">Uncharacterized protein</fullName>
    </submittedName>
</protein>
<keyword evidence="1" id="KW-0812">Transmembrane</keyword>
<comment type="caution">
    <text evidence="2">The sequence shown here is derived from an EMBL/GenBank/DDBJ whole genome shotgun (WGS) entry which is preliminary data.</text>
</comment>
<evidence type="ECO:0000313" key="2">
    <source>
        <dbReference type="EMBL" id="PIR43671.1"/>
    </source>
</evidence>
<evidence type="ECO:0000313" key="3">
    <source>
        <dbReference type="Proteomes" id="UP000230214"/>
    </source>
</evidence>